<feature type="compositionally biased region" description="Basic and acidic residues" evidence="6">
    <location>
        <begin position="128"/>
        <end position="143"/>
    </location>
</feature>
<keyword evidence="4" id="KW-0805">Transcription regulation</keyword>
<reference evidence="8" key="1">
    <citation type="submission" date="2015-12" db="EMBL/GenBank/DDBJ databases">
        <title>Update maize B73 reference genome by single molecule sequencing technologies.</title>
        <authorList>
            <consortium name="Maize Genome Sequencing Project"/>
            <person name="Ware D."/>
        </authorList>
    </citation>
    <scope>NUCLEOTIDE SEQUENCE</scope>
    <source>
        <tissue evidence="8">Seedling</tissue>
    </source>
</reference>
<evidence type="ECO:0000256" key="6">
    <source>
        <dbReference type="SAM" id="MobiDB-lite"/>
    </source>
</evidence>
<dbReference type="STRING" id="4577.A0A1D6ITJ4"/>
<dbReference type="IntAct" id="A0A1D6ITJ4">
    <property type="interactions" value="1"/>
</dbReference>
<evidence type="ECO:0000259" key="7">
    <source>
        <dbReference type="Pfam" id="PF23121"/>
    </source>
</evidence>
<dbReference type="EMBL" id="CM000786">
    <property type="protein sequence ID" value="AQK39384.1"/>
    <property type="molecule type" value="Genomic_DNA"/>
</dbReference>
<dbReference type="InterPro" id="IPR049914">
    <property type="entry name" value="PHD1-3/5-6"/>
</dbReference>
<dbReference type="GO" id="GO:0008270">
    <property type="term" value="F:zinc ion binding"/>
    <property type="evidence" value="ECO:0007669"/>
    <property type="project" value="UniProtKB-KW"/>
</dbReference>
<dbReference type="Pfam" id="PF23121">
    <property type="entry name" value="SPOC_AIPP2"/>
    <property type="match status" value="1"/>
</dbReference>
<feature type="compositionally biased region" description="Polar residues" evidence="6">
    <location>
        <begin position="592"/>
        <end position="609"/>
    </location>
</feature>
<feature type="compositionally biased region" description="Polar residues" evidence="6">
    <location>
        <begin position="169"/>
        <end position="189"/>
    </location>
</feature>
<sequence>MKVANGLSLRKSNGRFKSKLMMELVKQWREHQAIMRCMNLSKRNNNIYVGAEGANITSPNDSNIWPTSALVAKNSNSRYVLASKCASQPPTMWLENSLNTSSGFKCSKPSIVRNALPSKTPKASVSWKSKDDSNAIPRHLEQSHRKKTSRATRTHFKAMPNLIHKAKNVDTSNLNDGASGSSWRGQSDSYKGEDINIGKECTKTSELLKSREASRKSNILVVDRKDPNKDEPDKVKGIQDEVVTKEEGLKGHTCEGCATCWSCLKQANTTKANDAPNLGSLLVGNKHTQGLMSNLRDNSSHLFEKNHSRHQRDDPCEYRETNLKFPNRIQSVGGNGKTNDVTSRRKRLLLEEKASAHVQNDLTYGPMKRRRYIEANEDEEEQNDLTYGPMKRRRYIEANEDEEDYVGDHHPVHIEDATTELTPQDSISKHCVERQCYCCSKPIDIPRWSGTFKIDGKEHISLAGHLSSKSCEKVWKLSSLPKVVQVTKVPRMAVWPKIFKASEPSGDNIGLYFFPPEMRHDEELDQLVNEVMDKDLILRAIIGEAEMLIFPSVLLPERYQTFQTKHYLWAAFKAKEDKGDAIVEQEVEKGNCVSNQPDKVQSDNASFPSNHGLDRPSMEAPPQSSSSVFGIVVRQAPNLEPEVKRFIQEMERKGALVTVMRGEAIGGGP</sequence>
<dbReference type="ExpressionAtlas" id="A0A1D6ITJ4">
    <property type="expression patterns" value="baseline and differential"/>
</dbReference>
<organism evidence="8">
    <name type="scientific">Zea mays</name>
    <name type="common">Maize</name>
    <dbReference type="NCBI Taxonomy" id="4577"/>
    <lineage>
        <taxon>Eukaryota</taxon>
        <taxon>Viridiplantae</taxon>
        <taxon>Streptophyta</taxon>
        <taxon>Embryophyta</taxon>
        <taxon>Tracheophyta</taxon>
        <taxon>Spermatophyta</taxon>
        <taxon>Magnoliopsida</taxon>
        <taxon>Liliopsida</taxon>
        <taxon>Poales</taxon>
        <taxon>Poaceae</taxon>
        <taxon>PACMAD clade</taxon>
        <taxon>Panicoideae</taxon>
        <taxon>Andropogonodae</taxon>
        <taxon>Andropogoneae</taxon>
        <taxon>Tripsacinae</taxon>
        <taxon>Zea</taxon>
    </lineage>
</organism>
<gene>
    <name evidence="8" type="ORF">ZEAMMB73_Zm00001d023492</name>
</gene>
<evidence type="ECO:0000256" key="2">
    <source>
        <dbReference type="ARBA" id="ARBA00022771"/>
    </source>
</evidence>
<proteinExistence type="predicted"/>
<keyword evidence="5" id="KW-0804">Transcription</keyword>
<protein>
    <submittedName>
        <fullName evidence="8">RING/FYVE/PHD zinc finger superfamily protein</fullName>
    </submittedName>
</protein>
<keyword evidence="2" id="KW-0863">Zinc-finger</keyword>
<evidence type="ECO:0000256" key="4">
    <source>
        <dbReference type="ARBA" id="ARBA00023015"/>
    </source>
</evidence>
<dbReference type="EMBL" id="CM000786">
    <property type="protein sequence ID" value="AQK39387.1"/>
    <property type="molecule type" value="Genomic_DNA"/>
</dbReference>
<keyword evidence="3" id="KW-0862">Zinc</keyword>
<dbReference type="PANTHER" id="PTHR33304:SF49">
    <property type="entry name" value="OS12G0161500 PROTEIN"/>
    <property type="match status" value="1"/>
</dbReference>
<evidence type="ECO:0000256" key="5">
    <source>
        <dbReference type="ARBA" id="ARBA00023163"/>
    </source>
</evidence>
<accession>A0A1D6ITJ4</accession>
<feature type="region of interest" description="Disordered" evidence="6">
    <location>
        <begin position="590"/>
        <end position="626"/>
    </location>
</feature>
<evidence type="ECO:0000313" key="8">
    <source>
        <dbReference type="EMBL" id="AQK39384.1"/>
    </source>
</evidence>
<feature type="domain" description="AIPP2-like SPOC-like" evidence="7">
    <location>
        <begin position="448"/>
        <end position="572"/>
    </location>
</feature>
<name>A0A1D6ITJ4_MAIZE</name>
<dbReference type="AlphaFoldDB" id="A0A1D6ITJ4"/>
<dbReference type="PANTHER" id="PTHR33304">
    <property type="match status" value="1"/>
</dbReference>
<feature type="region of interest" description="Disordered" evidence="6">
    <location>
        <begin position="168"/>
        <end position="189"/>
    </location>
</feature>
<dbReference type="OrthoDB" id="787165at2759"/>
<evidence type="ECO:0000256" key="3">
    <source>
        <dbReference type="ARBA" id="ARBA00022833"/>
    </source>
</evidence>
<dbReference type="OMA" id="KHRANIK"/>
<dbReference type="InterPro" id="IPR056280">
    <property type="entry name" value="AIPP2-like_SPOC"/>
</dbReference>
<feature type="region of interest" description="Disordered" evidence="6">
    <location>
        <begin position="115"/>
        <end position="151"/>
    </location>
</feature>
<dbReference type="GO" id="GO:0140566">
    <property type="term" value="F:histone reader activity"/>
    <property type="evidence" value="ECO:0007669"/>
    <property type="project" value="InterPro"/>
</dbReference>
<dbReference type="GO" id="GO:0034244">
    <property type="term" value="P:negative regulation of transcription elongation by RNA polymerase II"/>
    <property type="evidence" value="ECO:0007669"/>
    <property type="project" value="InterPro"/>
</dbReference>
<keyword evidence="1" id="KW-0479">Metal-binding</keyword>
<evidence type="ECO:0000256" key="1">
    <source>
        <dbReference type="ARBA" id="ARBA00022723"/>
    </source>
</evidence>